<keyword evidence="4" id="KW-0547">Nucleotide-binding</keyword>
<evidence type="ECO:0000313" key="15">
    <source>
        <dbReference type="Proteomes" id="UP000191931"/>
    </source>
</evidence>
<dbReference type="STRING" id="1246637.MTBBW1_600029"/>
<evidence type="ECO:0000256" key="3">
    <source>
        <dbReference type="ARBA" id="ARBA00022553"/>
    </source>
</evidence>
<dbReference type="FunFam" id="3.40.50.2300:FF:000018">
    <property type="entry name" value="DNA-binding transcriptional regulator NtrC"/>
    <property type="match status" value="1"/>
</dbReference>
<dbReference type="CDD" id="cd00009">
    <property type="entry name" value="AAA"/>
    <property type="match status" value="1"/>
</dbReference>
<accession>A0A1W1HI96</accession>
<evidence type="ECO:0000313" key="14">
    <source>
        <dbReference type="EMBL" id="SLM32199.1"/>
    </source>
</evidence>
<keyword evidence="7" id="KW-0805">Transcription regulation</keyword>
<evidence type="ECO:0000256" key="7">
    <source>
        <dbReference type="ARBA" id="ARBA00023015"/>
    </source>
</evidence>
<dbReference type="PROSITE" id="PS50045">
    <property type="entry name" value="SIGMA54_INTERACT_4"/>
    <property type="match status" value="1"/>
</dbReference>
<dbReference type="Gene3D" id="1.10.10.60">
    <property type="entry name" value="Homeodomain-like"/>
    <property type="match status" value="1"/>
</dbReference>
<dbReference type="PROSITE" id="PS00676">
    <property type="entry name" value="SIGMA54_INTERACT_2"/>
    <property type="match status" value="1"/>
</dbReference>
<dbReference type="InterPro" id="IPR011006">
    <property type="entry name" value="CheY-like_superfamily"/>
</dbReference>
<evidence type="ECO:0000256" key="9">
    <source>
        <dbReference type="ARBA" id="ARBA00023159"/>
    </source>
</evidence>
<keyword evidence="5" id="KW-0067">ATP-binding</keyword>
<evidence type="ECO:0000256" key="11">
    <source>
        <dbReference type="PROSITE-ProRule" id="PRU00169"/>
    </source>
</evidence>
<dbReference type="InterPro" id="IPR027417">
    <property type="entry name" value="P-loop_NTPase"/>
</dbReference>
<evidence type="ECO:0000256" key="5">
    <source>
        <dbReference type="ARBA" id="ARBA00022840"/>
    </source>
</evidence>
<protein>
    <submittedName>
        <fullName evidence="14">Acetoacetate metabolism regulatory protein AtoC</fullName>
    </submittedName>
</protein>
<dbReference type="SUPFAM" id="SSF52172">
    <property type="entry name" value="CheY-like"/>
    <property type="match status" value="1"/>
</dbReference>
<proteinExistence type="predicted"/>
<dbReference type="PROSITE" id="PS50110">
    <property type="entry name" value="RESPONSE_REGULATORY"/>
    <property type="match status" value="1"/>
</dbReference>
<dbReference type="GO" id="GO:0005737">
    <property type="term" value="C:cytoplasm"/>
    <property type="evidence" value="ECO:0007669"/>
    <property type="project" value="UniProtKB-SubCell"/>
</dbReference>
<organism evidence="14 15">
    <name type="scientific">Desulfamplus magnetovallimortis</name>
    <dbReference type="NCBI Taxonomy" id="1246637"/>
    <lineage>
        <taxon>Bacteria</taxon>
        <taxon>Pseudomonadati</taxon>
        <taxon>Thermodesulfobacteriota</taxon>
        <taxon>Desulfobacteria</taxon>
        <taxon>Desulfobacterales</taxon>
        <taxon>Desulfobacteraceae</taxon>
        <taxon>Desulfamplus</taxon>
    </lineage>
</organism>
<dbReference type="RefSeq" id="WP_080801625.1">
    <property type="nucleotide sequence ID" value="NZ_LT828542.1"/>
</dbReference>
<dbReference type="SMART" id="SM00382">
    <property type="entry name" value="AAA"/>
    <property type="match status" value="1"/>
</dbReference>
<dbReference type="InterPro" id="IPR058031">
    <property type="entry name" value="AAA_lid_NorR"/>
</dbReference>
<dbReference type="InterPro" id="IPR001789">
    <property type="entry name" value="Sig_transdc_resp-reg_receiver"/>
</dbReference>
<dbReference type="PRINTS" id="PR01590">
    <property type="entry name" value="HTHFIS"/>
</dbReference>
<sequence length="454" mass="50694">MKTILIVDDEKNYPRILAEVIKEEGFLAITASSALEAIETFRSESVDLILTDVMMPGMNGIELMEEIKKESPDLPVLVMTAHGSVEKAVEAMQKGAYTYILKPFDNDTLIAHIGKAISIHDIVKENCILREAITSQYNFCNIIGKSQPMQELYSIIRKAAPTNATILIEGESGTGKELVAKSIHYNSLRKNEPLISVNCTALSESLLESELFGHEKGAFTGAVSLKKGRFEIAHNGSLFLDEVGELPMSMQVKLLRVLQEKTIERVGGTTPVKVDFRLIAATNRNLEDEVKRGNFREDLYYRLNVVRTVMPPLRERQEDIPLLINHFIEKYAGEIDGKSNHKEISPDAARLLFDYPWPGNVRELENVIERSVILSTGSQIMPSDLPLKMRKHNVNQLQLDGIPDNAGLYETLAAVEKRMIQRAMSMSDNVQTKAAEILGIGKSGLNQKLKKYGL</sequence>
<dbReference type="SUPFAM" id="SSF46689">
    <property type="entry name" value="Homeodomain-like"/>
    <property type="match status" value="1"/>
</dbReference>
<dbReference type="SUPFAM" id="SSF52540">
    <property type="entry name" value="P-loop containing nucleoside triphosphate hydrolases"/>
    <property type="match status" value="1"/>
</dbReference>
<name>A0A1W1HI96_9BACT</name>
<dbReference type="PANTHER" id="PTHR32071">
    <property type="entry name" value="TRANSCRIPTIONAL REGULATORY PROTEIN"/>
    <property type="match status" value="1"/>
</dbReference>
<feature type="domain" description="Sigma-54 factor interaction" evidence="12">
    <location>
        <begin position="142"/>
        <end position="373"/>
    </location>
</feature>
<evidence type="ECO:0000259" key="13">
    <source>
        <dbReference type="PROSITE" id="PS50110"/>
    </source>
</evidence>
<dbReference type="Pfam" id="PF25601">
    <property type="entry name" value="AAA_lid_14"/>
    <property type="match status" value="1"/>
</dbReference>
<dbReference type="Pfam" id="PF02954">
    <property type="entry name" value="HTH_8"/>
    <property type="match status" value="1"/>
</dbReference>
<dbReference type="OrthoDB" id="9763792at2"/>
<evidence type="ECO:0000259" key="12">
    <source>
        <dbReference type="PROSITE" id="PS50045"/>
    </source>
</evidence>
<dbReference type="InterPro" id="IPR002078">
    <property type="entry name" value="Sigma_54_int"/>
</dbReference>
<evidence type="ECO:0000256" key="2">
    <source>
        <dbReference type="ARBA" id="ARBA00022490"/>
    </source>
</evidence>
<dbReference type="Pfam" id="PF00072">
    <property type="entry name" value="Response_reg"/>
    <property type="match status" value="1"/>
</dbReference>
<dbReference type="Gene3D" id="3.40.50.2300">
    <property type="match status" value="1"/>
</dbReference>
<dbReference type="InterPro" id="IPR009057">
    <property type="entry name" value="Homeodomain-like_sf"/>
</dbReference>
<keyword evidence="2" id="KW-0963">Cytoplasm</keyword>
<dbReference type="GO" id="GO:0043565">
    <property type="term" value="F:sequence-specific DNA binding"/>
    <property type="evidence" value="ECO:0007669"/>
    <property type="project" value="InterPro"/>
</dbReference>
<keyword evidence="10" id="KW-0804">Transcription</keyword>
<keyword evidence="9" id="KW-0010">Activator</keyword>
<dbReference type="InterPro" id="IPR025662">
    <property type="entry name" value="Sigma_54_int_dom_ATP-bd_1"/>
</dbReference>
<keyword evidence="3 11" id="KW-0597">Phosphoprotein</keyword>
<dbReference type="GO" id="GO:0000160">
    <property type="term" value="P:phosphorelay signal transduction system"/>
    <property type="evidence" value="ECO:0007669"/>
    <property type="project" value="UniProtKB-KW"/>
</dbReference>
<dbReference type="InterPro" id="IPR025944">
    <property type="entry name" value="Sigma_54_int_dom_CS"/>
</dbReference>
<keyword evidence="15" id="KW-1185">Reference proteome</keyword>
<dbReference type="Proteomes" id="UP000191931">
    <property type="component" value="Unassembled WGS sequence"/>
</dbReference>
<dbReference type="AlphaFoldDB" id="A0A1W1HI96"/>
<dbReference type="GO" id="GO:0005524">
    <property type="term" value="F:ATP binding"/>
    <property type="evidence" value="ECO:0007669"/>
    <property type="project" value="UniProtKB-KW"/>
</dbReference>
<reference evidence="14 15" key="1">
    <citation type="submission" date="2017-03" db="EMBL/GenBank/DDBJ databases">
        <authorList>
            <person name="Afonso C.L."/>
            <person name="Miller P.J."/>
            <person name="Scott M.A."/>
            <person name="Spackman E."/>
            <person name="Goraichik I."/>
            <person name="Dimitrov K.M."/>
            <person name="Suarez D.L."/>
            <person name="Swayne D.E."/>
        </authorList>
    </citation>
    <scope>NUCLEOTIDE SEQUENCE [LARGE SCALE GENOMIC DNA]</scope>
    <source>
        <strain evidence="14">PRJEB14757</strain>
    </source>
</reference>
<gene>
    <name evidence="14" type="primary">atoC</name>
    <name evidence="14" type="ORF">MTBBW1_600029</name>
</gene>
<evidence type="ECO:0000256" key="1">
    <source>
        <dbReference type="ARBA" id="ARBA00004496"/>
    </source>
</evidence>
<feature type="domain" description="Response regulatory" evidence="13">
    <location>
        <begin position="3"/>
        <end position="117"/>
    </location>
</feature>
<evidence type="ECO:0000256" key="10">
    <source>
        <dbReference type="ARBA" id="ARBA00023163"/>
    </source>
</evidence>
<evidence type="ECO:0000256" key="4">
    <source>
        <dbReference type="ARBA" id="ARBA00022741"/>
    </source>
</evidence>
<dbReference type="EMBL" id="FWEV01000304">
    <property type="protein sequence ID" value="SLM32199.1"/>
    <property type="molecule type" value="Genomic_DNA"/>
</dbReference>
<dbReference type="FunFam" id="1.10.8.60:FF:000014">
    <property type="entry name" value="DNA-binding transcriptional regulator NtrC"/>
    <property type="match status" value="1"/>
</dbReference>
<dbReference type="Gene3D" id="1.10.8.60">
    <property type="match status" value="1"/>
</dbReference>
<dbReference type="GO" id="GO:0006355">
    <property type="term" value="P:regulation of DNA-templated transcription"/>
    <property type="evidence" value="ECO:0007669"/>
    <property type="project" value="InterPro"/>
</dbReference>
<keyword evidence="6" id="KW-0902">Two-component regulatory system</keyword>
<dbReference type="PROSITE" id="PS00675">
    <property type="entry name" value="SIGMA54_INTERACT_1"/>
    <property type="match status" value="1"/>
</dbReference>
<dbReference type="InterPro" id="IPR003593">
    <property type="entry name" value="AAA+_ATPase"/>
</dbReference>
<dbReference type="PROSITE" id="PS00688">
    <property type="entry name" value="SIGMA54_INTERACT_3"/>
    <property type="match status" value="1"/>
</dbReference>
<evidence type="ECO:0000256" key="8">
    <source>
        <dbReference type="ARBA" id="ARBA00023125"/>
    </source>
</evidence>
<evidence type="ECO:0000256" key="6">
    <source>
        <dbReference type="ARBA" id="ARBA00023012"/>
    </source>
</evidence>
<dbReference type="InterPro" id="IPR025943">
    <property type="entry name" value="Sigma_54_int_dom_ATP-bd_2"/>
</dbReference>
<dbReference type="Gene3D" id="3.40.50.300">
    <property type="entry name" value="P-loop containing nucleotide triphosphate hydrolases"/>
    <property type="match status" value="1"/>
</dbReference>
<dbReference type="FunFam" id="3.40.50.300:FF:000006">
    <property type="entry name" value="DNA-binding transcriptional regulator NtrC"/>
    <property type="match status" value="1"/>
</dbReference>
<dbReference type="Pfam" id="PF00158">
    <property type="entry name" value="Sigma54_activat"/>
    <property type="match status" value="1"/>
</dbReference>
<comment type="subcellular location">
    <subcellularLocation>
        <location evidence="1">Cytoplasm</location>
    </subcellularLocation>
</comment>
<dbReference type="SMART" id="SM00448">
    <property type="entry name" value="REC"/>
    <property type="match status" value="1"/>
</dbReference>
<dbReference type="PANTHER" id="PTHR32071:SF57">
    <property type="entry name" value="C4-DICARBOXYLATE TRANSPORT TRANSCRIPTIONAL REGULATORY PROTEIN DCTD"/>
    <property type="match status" value="1"/>
</dbReference>
<keyword evidence="8" id="KW-0238">DNA-binding</keyword>
<feature type="modified residue" description="4-aspartylphosphate" evidence="11">
    <location>
        <position position="52"/>
    </location>
</feature>
<dbReference type="InterPro" id="IPR002197">
    <property type="entry name" value="HTH_Fis"/>
</dbReference>